<evidence type="ECO:0000256" key="1">
    <source>
        <dbReference type="ARBA" id="ARBA00010746"/>
    </source>
</evidence>
<dbReference type="PANTHER" id="PTHR46215">
    <property type="entry name" value="DIRIGENT PROTEIN 24-RELATED"/>
    <property type="match status" value="1"/>
</dbReference>
<dbReference type="GO" id="GO:0009699">
    <property type="term" value="P:phenylpropanoid biosynthetic process"/>
    <property type="evidence" value="ECO:0007669"/>
    <property type="project" value="UniProtKB-ARBA"/>
</dbReference>
<evidence type="ECO:0000256" key="4">
    <source>
        <dbReference type="RuleBase" id="RU363099"/>
    </source>
</evidence>
<dbReference type="InterPro" id="IPR004265">
    <property type="entry name" value="Dirigent"/>
</dbReference>
<keyword evidence="6" id="KW-1185">Reference proteome</keyword>
<organism evidence="5 6">
    <name type="scientific">Ilex paraguariensis</name>
    <name type="common">yerba mate</name>
    <dbReference type="NCBI Taxonomy" id="185542"/>
    <lineage>
        <taxon>Eukaryota</taxon>
        <taxon>Viridiplantae</taxon>
        <taxon>Streptophyta</taxon>
        <taxon>Embryophyta</taxon>
        <taxon>Tracheophyta</taxon>
        <taxon>Spermatophyta</taxon>
        <taxon>Magnoliopsida</taxon>
        <taxon>eudicotyledons</taxon>
        <taxon>Gunneridae</taxon>
        <taxon>Pentapetalae</taxon>
        <taxon>asterids</taxon>
        <taxon>campanulids</taxon>
        <taxon>Aquifoliales</taxon>
        <taxon>Aquifoliaceae</taxon>
        <taxon>Ilex</taxon>
    </lineage>
</organism>
<dbReference type="AlphaFoldDB" id="A0ABC8U639"/>
<comment type="similarity">
    <text evidence="1 4">Belongs to the plant dirigent protein family.</text>
</comment>
<sequence>MEVPKLPSMLAWFLLFFTIITQSFSARTLTDPSTNHHNAHQSIAFYMRDVFSETQPSSRPITTKFNGDHLPFSKPLGFFPPNGGLPLADPNPMVPVPGMSTQTLDLSGVSVSFPAIATLQELELGTVATIEDDLFKNSFGTPLLGKAQGMYVASSEDRSSHMMAMTAAFVNSNQKDSLRFFGVHRADALESHVAIIGGMGKFHNANGYATIKTVNATSSTKGRESEGGYKFLLFNVYLG</sequence>
<comment type="subcellular location">
    <subcellularLocation>
        <location evidence="4">Secreted</location>
        <location evidence="4">Extracellular space</location>
        <location evidence="4">Apoplast</location>
    </subcellularLocation>
</comment>
<comment type="caution">
    <text evidence="5">The sequence shown here is derived from an EMBL/GenBank/DDBJ whole genome shotgun (WGS) entry which is preliminary data.</text>
</comment>
<dbReference type="PANTHER" id="PTHR46215:SF17">
    <property type="entry name" value="DIRIGENT PROTEIN"/>
    <property type="match status" value="1"/>
</dbReference>
<proteinExistence type="inferred from homology"/>
<dbReference type="EMBL" id="CAUOFW020006835">
    <property type="protein sequence ID" value="CAK9176533.1"/>
    <property type="molecule type" value="Genomic_DNA"/>
</dbReference>
<dbReference type="Pfam" id="PF03018">
    <property type="entry name" value="Dirigent"/>
    <property type="match status" value="1"/>
</dbReference>
<evidence type="ECO:0000256" key="3">
    <source>
        <dbReference type="ARBA" id="ARBA00022525"/>
    </source>
</evidence>
<evidence type="ECO:0000313" key="6">
    <source>
        <dbReference type="Proteomes" id="UP001642360"/>
    </source>
</evidence>
<keyword evidence="4" id="KW-0732">Signal</keyword>
<dbReference type="Proteomes" id="UP001642360">
    <property type="component" value="Unassembled WGS sequence"/>
</dbReference>
<comment type="subunit">
    <text evidence="2 4">Homodimer.</text>
</comment>
<reference evidence="5 6" key="1">
    <citation type="submission" date="2024-02" db="EMBL/GenBank/DDBJ databases">
        <authorList>
            <person name="Vignale AGUSTIN F."/>
            <person name="Sosa J E."/>
            <person name="Modenutti C."/>
        </authorList>
    </citation>
    <scope>NUCLEOTIDE SEQUENCE [LARGE SCALE GENOMIC DNA]</scope>
</reference>
<gene>
    <name evidence="5" type="ORF">ILEXP_LOCUS46385</name>
</gene>
<evidence type="ECO:0000313" key="5">
    <source>
        <dbReference type="EMBL" id="CAK9176533.1"/>
    </source>
</evidence>
<keyword evidence="3 4" id="KW-0964">Secreted</keyword>
<dbReference type="GO" id="GO:0048046">
    <property type="term" value="C:apoplast"/>
    <property type="evidence" value="ECO:0007669"/>
    <property type="project" value="UniProtKB-SubCell"/>
</dbReference>
<keyword evidence="4" id="KW-0052">Apoplast</keyword>
<accession>A0ABC8U639</accession>
<feature type="signal peptide" evidence="4">
    <location>
        <begin position="1"/>
        <end position="25"/>
    </location>
</feature>
<feature type="chain" id="PRO_5044534996" description="Dirigent protein" evidence="4">
    <location>
        <begin position="26"/>
        <end position="239"/>
    </location>
</feature>
<evidence type="ECO:0000256" key="2">
    <source>
        <dbReference type="ARBA" id="ARBA00011738"/>
    </source>
</evidence>
<comment type="function">
    <text evidence="4">Dirigent proteins impart stereoselectivity on the phenoxy radical-coupling reaction, yielding optically active lignans from two molecules of coniferyl alcohol in the biosynthesis of lignans, flavonolignans, and alkaloids and thus plays a central role in plant secondary metabolism.</text>
</comment>
<dbReference type="InterPro" id="IPR044859">
    <property type="entry name" value="Allene_oxi_cyc_Dirigent"/>
</dbReference>
<dbReference type="Gene3D" id="2.40.480.10">
    <property type="entry name" value="Allene oxide cyclase-like"/>
    <property type="match status" value="1"/>
</dbReference>
<protein>
    <recommendedName>
        <fullName evidence="4">Dirigent protein</fullName>
    </recommendedName>
</protein>
<name>A0ABC8U639_9AQUA</name>